<organism evidence="1 2">
    <name type="scientific">Aeromonas veronii</name>
    <dbReference type="NCBI Taxonomy" id="654"/>
    <lineage>
        <taxon>Bacteria</taxon>
        <taxon>Pseudomonadati</taxon>
        <taxon>Pseudomonadota</taxon>
        <taxon>Gammaproteobacteria</taxon>
        <taxon>Aeromonadales</taxon>
        <taxon>Aeromonadaceae</taxon>
        <taxon>Aeromonas</taxon>
    </lineage>
</organism>
<dbReference type="EMBL" id="CABWLC010000008">
    <property type="protein sequence ID" value="VXA83882.1"/>
    <property type="molecule type" value="Genomic_DNA"/>
</dbReference>
<protein>
    <submittedName>
        <fullName evidence="1">Uncharacterized protein</fullName>
    </submittedName>
</protein>
<dbReference type="Proteomes" id="UP000439123">
    <property type="component" value="Unassembled WGS sequence"/>
</dbReference>
<proteinExistence type="predicted"/>
<gene>
    <name evidence="1" type="ORF">AERO8C_160035</name>
</gene>
<name>A0A653KZ94_AERVE</name>
<evidence type="ECO:0000313" key="1">
    <source>
        <dbReference type="EMBL" id="VXA83882.1"/>
    </source>
</evidence>
<dbReference type="AlphaFoldDB" id="A0A653KZ94"/>
<sequence>MVMPGKTEEKSGVDIVPDLSPIKKRREAINRTLSDAICGTGGVIGRQADEIWQFLL</sequence>
<reference evidence="1 2" key="1">
    <citation type="submission" date="2019-10" db="EMBL/GenBank/DDBJ databases">
        <authorList>
            <person name="Karimi E."/>
        </authorList>
    </citation>
    <scope>NUCLEOTIDE SEQUENCE [LARGE SCALE GENOMIC DNA]</scope>
    <source>
        <strain evidence="1">Aeromonas sp. 8C</strain>
    </source>
</reference>
<evidence type="ECO:0000313" key="2">
    <source>
        <dbReference type="Proteomes" id="UP000439123"/>
    </source>
</evidence>
<accession>A0A653KZ94</accession>